<evidence type="ECO:0000313" key="1">
    <source>
        <dbReference type="EMBL" id="BAQ47598.1"/>
    </source>
</evidence>
<dbReference type="STRING" id="270351.Maq22A_c23170"/>
<dbReference type="PATRIC" id="fig|270351.10.peg.4465"/>
<protein>
    <submittedName>
        <fullName evidence="1">Uncharacterized protein</fullName>
    </submittedName>
</protein>
<dbReference type="EMBL" id="AP014704">
    <property type="protein sequence ID" value="BAQ47598.1"/>
    <property type="molecule type" value="Genomic_DNA"/>
</dbReference>
<reference evidence="1 2" key="1">
    <citation type="journal article" date="2015" name="Genome Announc.">
        <title>Complete Genome Sequence of Methylobacterium aquaticum Strain 22A, Isolated from Racomitrium japonicum Moss.</title>
        <authorList>
            <person name="Tani A."/>
            <person name="Ogura Y."/>
            <person name="Hayashi T."/>
            <person name="Kimbara K."/>
        </authorList>
    </citation>
    <scope>NUCLEOTIDE SEQUENCE [LARGE SCALE GENOMIC DNA]</scope>
    <source>
        <strain evidence="1 2">MA-22A</strain>
    </source>
</reference>
<evidence type="ECO:0000313" key="2">
    <source>
        <dbReference type="Proteomes" id="UP000061432"/>
    </source>
</evidence>
<name>A0A0C6FGB6_9HYPH</name>
<gene>
    <name evidence="1" type="ORF">Maq22A_c23170</name>
</gene>
<accession>A0A0C6FGB6</accession>
<organism evidence="1 2">
    <name type="scientific">Methylobacterium aquaticum</name>
    <dbReference type="NCBI Taxonomy" id="270351"/>
    <lineage>
        <taxon>Bacteria</taxon>
        <taxon>Pseudomonadati</taxon>
        <taxon>Pseudomonadota</taxon>
        <taxon>Alphaproteobacteria</taxon>
        <taxon>Hyphomicrobiales</taxon>
        <taxon>Methylobacteriaceae</taxon>
        <taxon>Methylobacterium</taxon>
    </lineage>
</organism>
<dbReference type="KEGG" id="maqu:Maq22A_c23170"/>
<dbReference type="RefSeq" id="WP_060848514.1">
    <property type="nucleotide sequence ID" value="NZ_AP014704.1"/>
</dbReference>
<reference evidence="2" key="2">
    <citation type="submission" date="2015-01" db="EMBL/GenBank/DDBJ databases">
        <title>Complete genome sequence of Methylobacterium aquaticum strain 22A.</title>
        <authorList>
            <person name="Tani A."/>
            <person name="Ogura Y."/>
            <person name="Hayashi T."/>
        </authorList>
    </citation>
    <scope>NUCLEOTIDE SEQUENCE [LARGE SCALE GENOMIC DNA]</scope>
    <source>
        <strain evidence="2">MA-22A</strain>
    </source>
</reference>
<proteinExistence type="predicted"/>
<sequence length="94" mass="10807">MMQRVHRESLVCDRRSELNGYDVSLNEEAQSIKIYEVEADTGRRSLILHLGIDTTRRQVKLSTAAWKAKREKELREGADRVRQGIKALLEIEAA</sequence>
<dbReference type="AlphaFoldDB" id="A0A0C6FGB6"/>
<dbReference type="Proteomes" id="UP000061432">
    <property type="component" value="Chromosome"/>
</dbReference>